<dbReference type="EC" id="5.1.3.2" evidence="4"/>
<gene>
    <name evidence="9" type="ORF">S03H2_19261</name>
</gene>
<dbReference type="GO" id="GO:0005829">
    <property type="term" value="C:cytosol"/>
    <property type="evidence" value="ECO:0007669"/>
    <property type="project" value="TreeGrafter"/>
</dbReference>
<dbReference type="PANTHER" id="PTHR43725:SF47">
    <property type="entry name" value="UDP-GLUCOSE 4-EPIMERASE"/>
    <property type="match status" value="1"/>
</dbReference>
<dbReference type="InterPro" id="IPR036291">
    <property type="entry name" value="NAD(P)-bd_dom_sf"/>
</dbReference>
<evidence type="ECO:0000256" key="4">
    <source>
        <dbReference type="ARBA" id="ARBA00013189"/>
    </source>
</evidence>
<name>X1GI81_9ZZZZ</name>
<dbReference type="EMBL" id="BARU01010047">
    <property type="protein sequence ID" value="GAH44520.1"/>
    <property type="molecule type" value="Genomic_DNA"/>
</dbReference>
<keyword evidence="6" id="KW-0299">Galactose metabolism</keyword>
<feature type="non-terminal residue" evidence="9">
    <location>
        <position position="159"/>
    </location>
</feature>
<reference evidence="9" key="1">
    <citation type="journal article" date="2014" name="Front. Microbiol.">
        <title>High frequency of phylogenetically diverse reductive dehalogenase-homologous genes in deep subseafloor sedimentary metagenomes.</title>
        <authorList>
            <person name="Kawai M."/>
            <person name="Futagami T."/>
            <person name="Toyoda A."/>
            <person name="Takaki Y."/>
            <person name="Nishi S."/>
            <person name="Hori S."/>
            <person name="Arai W."/>
            <person name="Tsubouchi T."/>
            <person name="Morono Y."/>
            <person name="Uchiyama I."/>
            <person name="Ito T."/>
            <person name="Fujiyama A."/>
            <person name="Inagaki F."/>
            <person name="Takami H."/>
        </authorList>
    </citation>
    <scope>NUCLEOTIDE SEQUENCE</scope>
    <source>
        <strain evidence="9">Expedition CK06-06</strain>
    </source>
</reference>
<evidence type="ECO:0000313" key="9">
    <source>
        <dbReference type="EMBL" id="GAH44520.1"/>
    </source>
</evidence>
<comment type="cofactor">
    <cofactor evidence="2">
        <name>NAD(+)</name>
        <dbReference type="ChEBI" id="CHEBI:57540"/>
    </cofactor>
</comment>
<keyword evidence="5" id="KW-0520">NAD</keyword>
<evidence type="ECO:0000259" key="8">
    <source>
        <dbReference type="Pfam" id="PF01370"/>
    </source>
</evidence>
<evidence type="ECO:0000256" key="2">
    <source>
        <dbReference type="ARBA" id="ARBA00001911"/>
    </source>
</evidence>
<dbReference type="GO" id="GO:0006012">
    <property type="term" value="P:galactose metabolic process"/>
    <property type="evidence" value="ECO:0007669"/>
    <property type="project" value="UniProtKB-KW"/>
</dbReference>
<accession>X1GI81</accession>
<feature type="domain" description="NAD-dependent epimerase/dehydratase" evidence="8">
    <location>
        <begin position="3"/>
        <end position="156"/>
    </location>
</feature>
<organism evidence="9">
    <name type="scientific">marine sediment metagenome</name>
    <dbReference type="NCBI Taxonomy" id="412755"/>
    <lineage>
        <taxon>unclassified sequences</taxon>
        <taxon>metagenomes</taxon>
        <taxon>ecological metagenomes</taxon>
    </lineage>
</organism>
<dbReference type="Pfam" id="PF01370">
    <property type="entry name" value="Epimerase"/>
    <property type="match status" value="1"/>
</dbReference>
<proteinExistence type="predicted"/>
<evidence type="ECO:0000256" key="6">
    <source>
        <dbReference type="ARBA" id="ARBA00023144"/>
    </source>
</evidence>
<evidence type="ECO:0000256" key="1">
    <source>
        <dbReference type="ARBA" id="ARBA00000083"/>
    </source>
</evidence>
<evidence type="ECO:0000256" key="3">
    <source>
        <dbReference type="ARBA" id="ARBA00005007"/>
    </source>
</evidence>
<dbReference type="AlphaFoldDB" id="X1GI81"/>
<sequence>MKILVTGAFGSVGIHTLKELIKEGHKVRVLELKTKANKKIYEKFKSDIEIFWGNITNKNDVAKAIMGQDVVIHLAFIIPPLSEEKLNWAWEINVGGTQNLLNAMRSMEKKPKIVFASSVSVYGKTQKLSPPRVASEQVKPTDNYSHHKIACEQLVKISG</sequence>
<keyword evidence="7" id="KW-0413">Isomerase</keyword>
<dbReference type="PANTHER" id="PTHR43725">
    <property type="entry name" value="UDP-GLUCOSE 4-EPIMERASE"/>
    <property type="match status" value="1"/>
</dbReference>
<dbReference type="SUPFAM" id="SSF51735">
    <property type="entry name" value="NAD(P)-binding Rossmann-fold domains"/>
    <property type="match status" value="1"/>
</dbReference>
<keyword evidence="6" id="KW-0119">Carbohydrate metabolism</keyword>
<dbReference type="InterPro" id="IPR001509">
    <property type="entry name" value="Epimerase_deHydtase"/>
</dbReference>
<comment type="pathway">
    <text evidence="3">Carbohydrate metabolism.</text>
</comment>
<dbReference type="CDD" id="cd08946">
    <property type="entry name" value="SDR_e"/>
    <property type="match status" value="1"/>
</dbReference>
<dbReference type="GO" id="GO:0003978">
    <property type="term" value="F:UDP-glucose 4-epimerase activity"/>
    <property type="evidence" value="ECO:0007669"/>
    <property type="project" value="UniProtKB-EC"/>
</dbReference>
<comment type="catalytic activity">
    <reaction evidence="1">
        <text>UDP-alpha-D-glucose = UDP-alpha-D-galactose</text>
        <dbReference type="Rhea" id="RHEA:22168"/>
        <dbReference type="ChEBI" id="CHEBI:58885"/>
        <dbReference type="ChEBI" id="CHEBI:66914"/>
        <dbReference type="EC" id="5.1.3.2"/>
    </reaction>
</comment>
<comment type="caution">
    <text evidence="9">The sequence shown here is derived from an EMBL/GenBank/DDBJ whole genome shotgun (WGS) entry which is preliminary data.</text>
</comment>
<evidence type="ECO:0000256" key="5">
    <source>
        <dbReference type="ARBA" id="ARBA00023027"/>
    </source>
</evidence>
<protein>
    <recommendedName>
        <fullName evidence="4">UDP-glucose 4-epimerase</fullName>
        <ecNumber evidence="4">5.1.3.2</ecNumber>
    </recommendedName>
</protein>
<dbReference type="Gene3D" id="3.40.50.720">
    <property type="entry name" value="NAD(P)-binding Rossmann-like Domain"/>
    <property type="match status" value="1"/>
</dbReference>
<evidence type="ECO:0000256" key="7">
    <source>
        <dbReference type="ARBA" id="ARBA00023235"/>
    </source>
</evidence>